<dbReference type="Proteomes" id="UP000018001">
    <property type="component" value="Unassembled WGS sequence"/>
</dbReference>
<gene>
    <name evidence="1" type="ORF">PVAR5_1251</name>
</gene>
<dbReference type="eggNOG" id="ENOG502SE0J">
    <property type="taxonomic scope" value="Eukaryota"/>
</dbReference>
<protein>
    <submittedName>
        <fullName evidence="1">Uncharacterized protein</fullName>
    </submittedName>
</protein>
<dbReference type="EMBL" id="BAUL01000035">
    <property type="protein sequence ID" value="GAD92658.1"/>
    <property type="molecule type" value="Genomic_DNA"/>
</dbReference>
<evidence type="ECO:0000313" key="1">
    <source>
        <dbReference type="EMBL" id="GAD92658.1"/>
    </source>
</evidence>
<dbReference type="AlphaFoldDB" id="V5FLE4"/>
<comment type="caution">
    <text evidence="1">The sequence shown here is derived from an EMBL/GenBank/DDBJ whole genome shotgun (WGS) entry which is preliminary data.</text>
</comment>
<dbReference type="InParanoid" id="V5FLE4"/>
<dbReference type="HOGENOM" id="CLU_052832_0_0_1"/>
<reference evidence="2" key="1">
    <citation type="journal article" date="2014" name="Genome Announc.">
        <title>Draft genome sequence of the formaldehyde-resistant fungus Byssochlamys spectabilis No. 5 (anamorph Paecilomyces variotii No. 5) (NBRC109023).</title>
        <authorList>
            <person name="Oka T."/>
            <person name="Ekino K."/>
            <person name="Fukuda K."/>
            <person name="Nomura Y."/>
        </authorList>
    </citation>
    <scope>NUCLEOTIDE SEQUENCE [LARGE SCALE GENOMIC DNA]</scope>
    <source>
        <strain evidence="2">No. 5 / NBRC 109023</strain>
    </source>
</reference>
<name>V5FLE4_BYSSN</name>
<proteinExistence type="predicted"/>
<accession>V5FLE4</accession>
<organism evidence="1 2">
    <name type="scientific">Byssochlamys spectabilis (strain No. 5 / NBRC 109023)</name>
    <name type="common">Paecilomyces variotii</name>
    <dbReference type="NCBI Taxonomy" id="1356009"/>
    <lineage>
        <taxon>Eukaryota</taxon>
        <taxon>Fungi</taxon>
        <taxon>Dikarya</taxon>
        <taxon>Ascomycota</taxon>
        <taxon>Pezizomycotina</taxon>
        <taxon>Eurotiomycetes</taxon>
        <taxon>Eurotiomycetidae</taxon>
        <taxon>Eurotiales</taxon>
        <taxon>Thermoascaceae</taxon>
        <taxon>Paecilomyces</taxon>
    </lineage>
</organism>
<keyword evidence="2" id="KW-1185">Reference proteome</keyword>
<evidence type="ECO:0000313" key="2">
    <source>
        <dbReference type="Proteomes" id="UP000018001"/>
    </source>
</evidence>
<dbReference type="OrthoDB" id="5385189at2759"/>
<sequence length="427" mass="47926">MAPGLDLLLLPGGSGRIPLQIHLNKEPDEQYKPRSRGGNWDDCPTFVVEAGIPETLAKLRQNAPPAQAFLISARDRLQGSFKLSQLLKHVQPHCYSDQAMTSQSNDRLLWLCLGVSFFFAVRGIALELRRVRDLTEIKHNDNEDRMISEGTEDALKLGTLLKLSESTSFDLRAAALRIVAERSTKGSTRDLLLKDLVSKDKERREKSLTALHFLVSNRALSRTTVSSRLKDLPTYAALIDCLCNFLEEHVEETGTTISPILPKTRPPGERKALSTLNIILPENIPAALQAGIVSRWLSKYPFPCAVADEARRQDVVLLCKSWWGDDTFMCSIINTLASHPDGVKQLRKYGLMGSMMEENDHDDYDRDSDVWMIGGDDTAGPRALSGRRLREESEEERALRRRRREAMVFSEGGRPLGNDNIIHPTEN</sequence>